<reference evidence="4" key="1">
    <citation type="submission" date="2021-02" db="EMBL/GenBank/DDBJ databases">
        <authorList>
            <person name="Palmer J.M."/>
        </authorList>
    </citation>
    <scope>NUCLEOTIDE SEQUENCE</scope>
    <source>
        <strain evidence="4">SCRP734</strain>
    </source>
</reference>
<comment type="caution">
    <text evidence="4">The sequence shown here is derived from an EMBL/GenBank/DDBJ whole genome shotgun (WGS) entry which is preliminary data.</text>
</comment>
<dbReference type="Proteomes" id="UP000694044">
    <property type="component" value="Unassembled WGS sequence"/>
</dbReference>
<dbReference type="AlphaFoldDB" id="A0A8T1WHA9"/>
<evidence type="ECO:0000256" key="2">
    <source>
        <dbReference type="SAM" id="Phobius"/>
    </source>
</evidence>
<keyword evidence="3" id="KW-0732">Signal</keyword>
<gene>
    <name evidence="4" type="ORF">PHYPSEUDO_003124</name>
</gene>
<dbReference type="OrthoDB" id="190675at2759"/>
<feature type="transmembrane region" description="Helical" evidence="2">
    <location>
        <begin position="323"/>
        <end position="343"/>
    </location>
</feature>
<feature type="region of interest" description="Disordered" evidence="1">
    <location>
        <begin position="176"/>
        <end position="202"/>
    </location>
</feature>
<evidence type="ECO:0000256" key="3">
    <source>
        <dbReference type="SAM" id="SignalP"/>
    </source>
</evidence>
<evidence type="ECO:0000313" key="4">
    <source>
        <dbReference type="EMBL" id="KAG7391918.1"/>
    </source>
</evidence>
<feature type="signal peptide" evidence="3">
    <location>
        <begin position="1"/>
        <end position="26"/>
    </location>
</feature>
<dbReference type="PROSITE" id="PS51257">
    <property type="entry name" value="PROKAR_LIPOPROTEIN"/>
    <property type="match status" value="1"/>
</dbReference>
<feature type="chain" id="PRO_5035802842" evidence="3">
    <location>
        <begin position="27"/>
        <end position="392"/>
    </location>
</feature>
<sequence>MRALQLSSAVFLVLAALNVVTSIVTATSCADRVSTGDQGIGISAVEDASCVAGGLGCFPYGDQCRFCRTPDSTVDHLRLCSEIQVSSSSATESSGKAKAASKPTASSEESAIDCLSLVSVGDQGVGISAVAATSPTCAANGLGCFQSGQCRFCQTRATTQSAPFLKCSDIGGSLTSTSTTSTSSPTSAPAYTPSPTAASTSTTCSSVVSRSGLEGVSYVSESRCNVASPTLLGCSSRTSCRLCRNYKNEANQYLISCKVLKDQGATESATANSSSFTGSDKAEAVAIDSTAADTTVQSSGKLTVSTASTTDAVETATGVSVPIAAAAAVVALIVVAMMSIMYVKGRRDPYDEPMTPEDCPDGDLLTPHGGRGYTPREGSLVMVVSQSSIATL</sequence>
<evidence type="ECO:0000313" key="5">
    <source>
        <dbReference type="Proteomes" id="UP000694044"/>
    </source>
</evidence>
<keyword evidence="2" id="KW-0812">Transmembrane</keyword>
<accession>A0A8T1WHA9</accession>
<keyword evidence="2" id="KW-1133">Transmembrane helix</keyword>
<name>A0A8T1WHA9_9STRA</name>
<keyword evidence="5" id="KW-1185">Reference proteome</keyword>
<dbReference type="EMBL" id="JAGDFM010000016">
    <property type="protein sequence ID" value="KAG7391918.1"/>
    <property type="molecule type" value="Genomic_DNA"/>
</dbReference>
<proteinExistence type="predicted"/>
<protein>
    <submittedName>
        <fullName evidence="4">Uncharacterized protein</fullName>
    </submittedName>
</protein>
<evidence type="ECO:0000256" key="1">
    <source>
        <dbReference type="SAM" id="MobiDB-lite"/>
    </source>
</evidence>
<organism evidence="4 5">
    <name type="scientific">Phytophthora pseudosyringae</name>
    <dbReference type="NCBI Taxonomy" id="221518"/>
    <lineage>
        <taxon>Eukaryota</taxon>
        <taxon>Sar</taxon>
        <taxon>Stramenopiles</taxon>
        <taxon>Oomycota</taxon>
        <taxon>Peronosporomycetes</taxon>
        <taxon>Peronosporales</taxon>
        <taxon>Peronosporaceae</taxon>
        <taxon>Phytophthora</taxon>
    </lineage>
</organism>
<keyword evidence="2" id="KW-0472">Membrane</keyword>